<keyword evidence="4 9" id="KW-0521">NADP</keyword>
<feature type="binding site" evidence="9">
    <location>
        <position position="150"/>
    </location>
    <ligand>
        <name>1-deoxy-D-xylulose 5-phosphate</name>
        <dbReference type="ChEBI" id="CHEBI:57792"/>
    </ligand>
</feature>
<evidence type="ECO:0000259" key="12">
    <source>
        <dbReference type="Pfam" id="PF13288"/>
    </source>
</evidence>
<feature type="binding site" evidence="9">
    <location>
        <position position="124"/>
    </location>
    <ligand>
        <name>1-deoxy-D-xylulose 5-phosphate</name>
        <dbReference type="ChEBI" id="CHEBI:57792"/>
    </ligand>
</feature>
<dbReference type="Pfam" id="PF02670">
    <property type="entry name" value="DXP_reductoisom"/>
    <property type="match status" value="1"/>
</dbReference>
<feature type="binding site" evidence="9">
    <location>
        <position position="125"/>
    </location>
    <ligand>
        <name>NADPH</name>
        <dbReference type="ChEBI" id="CHEBI:57783"/>
    </ligand>
</feature>
<evidence type="ECO:0000256" key="7">
    <source>
        <dbReference type="ARBA" id="ARBA00023229"/>
    </source>
</evidence>
<dbReference type="Proteomes" id="UP000178602">
    <property type="component" value="Unassembled WGS sequence"/>
</dbReference>
<comment type="caution">
    <text evidence="9">Lacks conserved residue(s) required for the propagation of feature annotation.</text>
</comment>
<feature type="binding site" evidence="9">
    <location>
        <position position="11"/>
    </location>
    <ligand>
        <name>NADPH</name>
        <dbReference type="ChEBI" id="CHEBI:57783"/>
    </ligand>
</feature>
<gene>
    <name evidence="9" type="primary">dxr</name>
    <name evidence="13" type="ORF">A3K49_05290</name>
</gene>
<dbReference type="GO" id="GO:0051484">
    <property type="term" value="P:isopentenyl diphosphate biosynthetic process, methylerythritol 4-phosphate pathway involved in terpenoid biosynthetic process"/>
    <property type="evidence" value="ECO:0007669"/>
    <property type="project" value="TreeGrafter"/>
</dbReference>
<keyword evidence="3 9" id="KW-0479">Metal-binding</keyword>
<feature type="binding site" evidence="9">
    <location>
        <position position="204"/>
    </location>
    <ligand>
        <name>NADPH</name>
        <dbReference type="ChEBI" id="CHEBI:57783"/>
    </ligand>
</feature>
<dbReference type="InterPro" id="IPR026877">
    <property type="entry name" value="DXPR_C"/>
</dbReference>
<dbReference type="NCBIfam" id="NF009114">
    <property type="entry name" value="PRK12464.1"/>
    <property type="match status" value="1"/>
</dbReference>
<feature type="binding site" evidence="9">
    <location>
        <position position="211"/>
    </location>
    <ligand>
        <name>1-deoxy-D-xylulose 5-phosphate</name>
        <dbReference type="ChEBI" id="CHEBI:57792"/>
    </ligand>
</feature>
<comment type="pathway">
    <text evidence="1 9">Isoprenoid biosynthesis; isopentenyl diphosphate biosynthesis via DXP pathway; isopentenyl diphosphate from 1-deoxy-D-xylulose 5-phosphate: step 1/6.</text>
</comment>
<feature type="binding site" evidence="9">
    <location>
        <position position="14"/>
    </location>
    <ligand>
        <name>NADPH</name>
        <dbReference type="ChEBI" id="CHEBI:57783"/>
    </ligand>
</feature>
<keyword evidence="7 9" id="KW-0414">Isoprene biosynthesis</keyword>
<comment type="caution">
    <text evidence="13">The sequence shown here is derived from an EMBL/GenBank/DDBJ whole genome shotgun (WGS) entry which is preliminary data.</text>
</comment>
<dbReference type="Gene3D" id="3.40.50.720">
    <property type="entry name" value="NAD(P)-binding Rossmann-like Domain"/>
    <property type="match status" value="1"/>
</dbReference>
<dbReference type="InterPro" id="IPR003821">
    <property type="entry name" value="DXP_reductoisomerase"/>
</dbReference>
<dbReference type="HAMAP" id="MF_00183">
    <property type="entry name" value="DXP_reductoisom"/>
    <property type="match status" value="1"/>
</dbReference>
<reference evidence="13 14" key="1">
    <citation type="journal article" date="2016" name="Nat. Commun.">
        <title>Thousands of microbial genomes shed light on interconnected biogeochemical processes in an aquifer system.</title>
        <authorList>
            <person name="Anantharaman K."/>
            <person name="Brown C.T."/>
            <person name="Hug L.A."/>
            <person name="Sharon I."/>
            <person name="Castelle C.J."/>
            <person name="Probst A.J."/>
            <person name="Thomas B.C."/>
            <person name="Singh A."/>
            <person name="Wilkins M.J."/>
            <person name="Karaoz U."/>
            <person name="Brodie E.L."/>
            <person name="Williams K.H."/>
            <person name="Hubbard S.S."/>
            <person name="Banfield J.F."/>
        </authorList>
    </citation>
    <scope>NUCLEOTIDE SEQUENCE [LARGE SCALE GENOMIC DNA]</scope>
</reference>
<evidence type="ECO:0000256" key="8">
    <source>
        <dbReference type="ARBA" id="ARBA00048543"/>
    </source>
</evidence>
<comment type="cofactor">
    <cofactor evidence="9">
        <name>Mg(2+)</name>
        <dbReference type="ChEBI" id="CHEBI:18420"/>
    </cofactor>
    <cofactor evidence="9">
        <name>Mn(2+)</name>
        <dbReference type="ChEBI" id="CHEBI:29035"/>
    </cofactor>
</comment>
<dbReference type="InterPro" id="IPR036291">
    <property type="entry name" value="NAD(P)-bd_dom_sf"/>
</dbReference>
<dbReference type="Pfam" id="PF13288">
    <property type="entry name" value="DXPR_C"/>
    <property type="match status" value="1"/>
</dbReference>
<keyword evidence="5 9" id="KW-0560">Oxidoreductase</keyword>
<sequence length="377" mass="40689">MKKGISILGSTGSIGKQALEIVSIYPSRLNVVALAARNDIPILVEQIKKFQPQLVALATEEGKQKLLAALPGIKAEIIVGPEGLIKAATIPTAKMVVVAIPGAAPLSAALAAVQAKKEIALATKEVLVAAGELFMKEVAANKVKVFPIDSEHSAITQCLRGEDRKTIKKLIITASGGPFLKTPVEKFATLTAKEALKHPTWKMGPKVTIDSATLMNKGLEVIEAHHLFGLDYSQIEVVIHPESTIHSMVEFIDGSILAQLGAPDMRIPIQYALLEEERQQNMWGRLDFTKVAQLTFQRPDLNKFPCLQYAYEAGQKGGTTTAVLNAASEVAVRQFLDGKINFAEIPQRVKAVLDKHESQPIASLDNVLAADAWARTA</sequence>
<dbReference type="EMBL" id="MEUG01000001">
    <property type="protein sequence ID" value="OGC28375.1"/>
    <property type="molecule type" value="Genomic_DNA"/>
</dbReference>
<dbReference type="GO" id="GO:0070402">
    <property type="term" value="F:NADPH binding"/>
    <property type="evidence" value="ECO:0007669"/>
    <property type="project" value="InterPro"/>
</dbReference>
<dbReference type="FunFam" id="3.40.50.720:FF:000045">
    <property type="entry name" value="1-deoxy-D-xylulose 5-phosphate reductoisomerase"/>
    <property type="match status" value="1"/>
</dbReference>
<comment type="similarity">
    <text evidence="2 9">Belongs to the DXR family.</text>
</comment>
<evidence type="ECO:0000256" key="9">
    <source>
        <dbReference type="HAMAP-Rule" id="MF_00183"/>
    </source>
</evidence>
<organism evidence="13 14">
    <name type="scientific">candidate division WOR-1 bacterium RIFOXYC12_FULL_54_18</name>
    <dbReference type="NCBI Taxonomy" id="1802584"/>
    <lineage>
        <taxon>Bacteria</taxon>
        <taxon>Bacillati</taxon>
        <taxon>Saganbacteria</taxon>
    </lineage>
</organism>
<evidence type="ECO:0000256" key="1">
    <source>
        <dbReference type="ARBA" id="ARBA00005094"/>
    </source>
</evidence>
<comment type="function">
    <text evidence="9">Catalyzes the NADPH-dependent rearrangement and reduction of 1-deoxy-D-xylulose-5-phosphate (DXP) to 2-C-methyl-D-erythritol 4-phosphate (MEP).</text>
</comment>
<name>A0A1F4T6N0_UNCSA</name>
<feature type="domain" description="1-deoxy-D-xylulose 5-phosphate reductoisomerase C-terminal" evidence="11">
    <location>
        <begin position="145"/>
        <end position="228"/>
    </location>
</feature>
<feature type="binding site" evidence="9">
    <location>
        <position position="216"/>
    </location>
    <ligand>
        <name>1-deoxy-D-xylulose 5-phosphate</name>
        <dbReference type="ChEBI" id="CHEBI:57792"/>
    </ligand>
</feature>
<feature type="binding site" evidence="9">
    <location>
        <position position="220"/>
    </location>
    <ligand>
        <name>Mn(2+)</name>
        <dbReference type="ChEBI" id="CHEBI:29035"/>
    </ligand>
</feature>
<feature type="binding site" evidence="9">
    <location>
        <position position="151"/>
    </location>
    <ligand>
        <name>Mn(2+)</name>
        <dbReference type="ChEBI" id="CHEBI:29035"/>
    </ligand>
</feature>
<dbReference type="PIRSF" id="PIRSF006205">
    <property type="entry name" value="Dxp_reductismrs"/>
    <property type="match status" value="1"/>
</dbReference>
<feature type="binding site" evidence="9">
    <location>
        <position position="149"/>
    </location>
    <ligand>
        <name>Mn(2+)</name>
        <dbReference type="ChEBI" id="CHEBI:29035"/>
    </ligand>
</feature>
<feature type="binding site" evidence="9">
    <location>
        <position position="217"/>
    </location>
    <ligand>
        <name>1-deoxy-D-xylulose 5-phosphate</name>
        <dbReference type="ChEBI" id="CHEBI:57792"/>
    </ligand>
</feature>
<dbReference type="Pfam" id="PF08436">
    <property type="entry name" value="DXP_redisom_C"/>
    <property type="match status" value="1"/>
</dbReference>
<proteinExistence type="inferred from homology"/>
<dbReference type="AlphaFoldDB" id="A0A1F4T6N0"/>
<feature type="domain" description="DXP reductoisomerase C-terminal" evidence="12">
    <location>
        <begin position="260"/>
        <end position="376"/>
    </location>
</feature>
<keyword evidence="6 9" id="KW-0464">Manganese</keyword>
<dbReference type="NCBIfam" id="TIGR00243">
    <property type="entry name" value="Dxr"/>
    <property type="match status" value="1"/>
</dbReference>
<keyword evidence="13" id="KW-0413">Isomerase</keyword>
<evidence type="ECO:0000256" key="5">
    <source>
        <dbReference type="ARBA" id="ARBA00023002"/>
    </source>
</evidence>
<accession>A0A1F4T6N0</accession>
<feature type="binding site" evidence="9">
    <location>
        <position position="12"/>
    </location>
    <ligand>
        <name>NADPH</name>
        <dbReference type="ChEBI" id="CHEBI:57783"/>
    </ligand>
</feature>
<feature type="domain" description="1-deoxy-D-xylulose 5-phosphate reductoisomerase N-terminal" evidence="10">
    <location>
        <begin position="5"/>
        <end position="131"/>
    </location>
</feature>
<dbReference type="GO" id="GO:0030604">
    <property type="term" value="F:1-deoxy-D-xylulose-5-phosphate reductoisomerase activity"/>
    <property type="evidence" value="ECO:0007669"/>
    <property type="project" value="UniProtKB-UniRule"/>
</dbReference>
<feature type="binding site" evidence="9">
    <location>
        <position position="198"/>
    </location>
    <ligand>
        <name>1-deoxy-D-xylulose 5-phosphate</name>
        <dbReference type="ChEBI" id="CHEBI:57792"/>
    </ligand>
</feature>
<evidence type="ECO:0000313" key="14">
    <source>
        <dbReference type="Proteomes" id="UP000178602"/>
    </source>
</evidence>
<protein>
    <recommendedName>
        <fullName evidence="9">1-deoxy-D-xylulose 5-phosphate reductoisomerase</fullName>
        <shortName evidence="9">DXP reductoisomerase</shortName>
        <ecNumber evidence="9">1.1.1.267</ecNumber>
    </recommendedName>
    <alternativeName>
        <fullName evidence="9">1-deoxyxylulose-5-phosphate reductoisomerase</fullName>
    </alternativeName>
    <alternativeName>
        <fullName evidence="9">2-C-methyl-D-erythritol 4-phosphate synthase</fullName>
    </alternativeName>
</protein>
<evidence type="ECO:0000256" key="3">
    <source>
        <dbReference type="ARBA" id="ARBA00022723"/>
    </source>
</evidence>
<feature type="binding site" evidence="9">
    <location>
        <position position="151"/>
    </location>
    <ligand>
        <name>1-deoxy-D-xylulose 5-phosphate</name>
        <dbReference type="ChEBI" id="CHEBI:57792"/>
    </ligand>
</feature>
<dbReference type="PANTHER" id="PTHR30525:SF0">
    <property type="entry name" value="1-DEOXY-D-XYLULOSE 5-PHOSPHATE REDUCTOISOMERASE, CHLOROPLASTIC"/>
    <property type="match status" value="1"/>
</dbReference>
<dbReference type="SUPFAM" id="SSF51735">
    <property type="entry name" value="NAD(P)-binding Rossmann-fold domains"/>
    <property type="match status" value="1"/>
</dbReference>
<feature type="binding site" evidence="9">
    <location>
        <position position="220"/>
    </location>
    <ligand>
        <name>1-deoxy-D-xylulose 5-phosphate</name>
        <dbReference type="ChEBI" id="CHEBI:57792"/>
    </ligand>
</feature>
<dbReference type="InterPro" id="IPR013644">
    <property type="entry name" value="DXP_reductoisomerase_C"/>
</dbReference>
<dbReference type="PANTHER" id="PTHR30525">
    <property type="entry name" value="1-DEOXY-D-XYLULOSE 5-PHOSPHATE REDUCTOISOMERASE"/>
    <property type="match status" value="1"/>
</dbReference>
<dbReference type="SUPFAM" id="SSF55347">
    <property type="entry name" value="Glyceraldehyde-3-phosphate dehydrogenase-like, C-terminal domain"/>
    <property type="match status" value="1"/>
</dbReference>
<dbReference type="EC" id="1.1.1.267" evidence="9"/>
<evidence type="ECO:0000256" key="2">
    <source>
        <dbReference type="ARBA" id="ARBA00006825"/>
    </source>
</evidence>
<evidence type="ECO:0000313" key="13">
    <source>
        <dbReference type="EMBL" id="OGC28375.1"/>
    </source>
</evidence>
<dbReference type="InterPro" id="IPR013512">
    <property type="entry name" value="DXP_reductoisomerase_N"/>
</dbReference>
<keyword evidence="9" id="KW-0460">Magnesium</keyword>
<evidence type="ECO:0000256" key="6">
    <source>
        <dbReference type="ARBA" id="ARBA00023211"/>
    </source>
</evidence>
<evidence type="ECO:0000259" key="11">
    <source>
        <dbReference type="Pfam" id="PF08436"/>
    </source>
</evidence>
<dbReference type="SUPFAM" id="SSF69055">
    <property type="entry name" value="1-deoxy-D-xylulose-5-phosphate reductoisomerase, C-terminal domain"/>
    <property type="match status" value="1"/>
</dbReference>
<evidence type="ECO:0000259" key="10">
    <source>
        <dbReference type="Pfam" id="PF02670"/>
    </source>
</evidence>
<feature type="binding site" evidence="9">
    <location>
        <position position="175"/>
    </location>
    <ligand>
        <name>1-deoxy-D-xylulose 5-phosphate</name>
        <dbReference type="ChEBI" id="CHEBI:57792"/>
    </ligand>
</feature>
<comment type="catalytic activity">
    <reaction evidence="8">
        <text>2-C-methyl-D-erythritol 4-phosphate + NADP(+) = 1-deoxy-D-xylulose 5-phosphate + NADPH + H(+)</text>
        <dbReference type="Rhea" id="RHEA:13717"/>
        <dbReference type="ChEBI" id="CHEBI:15378"/>
        <dbReference type="ChEBI" id="CHEBI:57783"/>
        <dbReference type="ChEBI" id="CHEBI:57792"/>
        <dbReference type="ChEBI" id="CHEBI:58262"/>
        <dbReference type="ChEBI" id="CHEBI:58349"/>
        <dbReference type="EC" id="1.1.1.267"/>
    </reaction>
    <physiologicalReaction direction="right-to-left" evidence="8">
        <dbReference type="Rhea" id="RHEA:13719"/>
    </physiologicalReaction>
</comment>
<dbReference type="Gene3D" id="1.10.1740.10">
    <property type="match status" value="1"/>
</dbReference>
<dbReference type="UniPathway" id="UPA00056">
    <property type="reaction ID" value="UER00092"/>
</dbReference>
<dbReference type="GO" id="GO:0030145">
    <property type="term" value="F:manganese ion binding"/>
    <property type="evidence" value="ECO:0007669"/>
    <property type="project" value="TreeGrafter"/>
</dbReference>
<evidence type="ECO:0000256" key="4">
    <source>
        <dbReference type="ARBA" id="ARBA00022857"/>
    </source>
</evidence>
<feature type="binding site" evidence="9">
    <location>
        <position position="13"/>
    </location>
    <ligand>
        <name>NADPH</name>
        <dbReference type="ChEBI" id="CHEBI:57783"/>
    </ligand>
</feature>
<dbReference type="GO" id="GO:0016853">
    <property type="term" value="F:isomerase activity"/>
    <property type="evidence" value="ECO:0007669"/>
    <property type="project" value="UniProtKB-KW"/>
</dbReference>
<dbReference type="InterPro" id="IPR036169">
    <property type="entry name" value="DXPR_C_sf"/>
</dbReference>